<dbReference type="SMART" id="SM00612">
    <property type="entry name" value="Kelch"/>
    <property type="match status" value="6"/>
</dbReference>
<proteinExistence type="predicted"/>
<dbReference type="PANTHER" id="PTHR46034:SF23">
    <property type="entry name" value="DCD (DEVELOPMENT AND CELL DEATH) DOMAIN PROTEIN"/>
    <property type="match status" value="1"/>
</dbReference>
<dbReference type="InterPro" id="IPR006652">
    <property type="entry name" value="Kelch_1"/>
</dbReference>
<feature type="domain" description="DCD" evidence="1">
    <location>
        <begin position="34"/>
        <end position="167"/>
    </location>
</feature>
<dbReference type="Pfam" id="PF24681">
    <property type="entry name" value="Kelch_KLHDC2_KLHL20_DRC7"/>
    <property type="match status" value="1"/>
</dbReference>
<protein>
    <recommendedName>
        <fullName evidence="1">DCD domain-containing protein</fullName>
    </recommendedName>
</protein>
<dbReference type="InterPro" id="IPR044832">
    <property type="entry name" value="NRP-like"/>
</dbReference>
<dbReference type="AlphaFoldDB" id="A0AAE1JS13"/>
<dbReference type="Pfam" id="PF01344">
    <property type="entry name" value="Kelch_1"/>
    <property type="match status" value="1"/>
</dbReference>
<dbReference type="Gene3D" id="2.120.10.80">
    <property type="entry name" value="Kelch-type beta propeller"/>
    <property type="match status" value="2"/>
</dbReference>
<evidence type="ECO:0000259" key="1">
    <source>
        <dbReference type="PROSITE" id="PS51222"/>
    </source>
</evidence>
<dbReference type="PANTHER" id="PTHR46034">
    <property type="match status" value="1"/>
</dbReference>
<dbReference type="SMART" id="SM00767">
    <property type="entry name" value="DCD"/>
    <property type="match status" value="1"/>
</dbReference>
<evidence type="ECO:0000313" key="2">
    <source>
        <dbReference type="EMBL" id="KAK4276177.1"/>
    </source>
</evidence>
<dbReference type="SUPFAM" id="SSF117281">
    <property type="entry name" value="Kelch motif"/>
    <property type="match status" value="1"/>
</dbReference>
<reference evidence="2" key="1">
    <citation type="submission" date="2023-10" db="EMBL/GenBank/DDBJ databases">
        <title>Chromosome-level genome of the transformable northern wattle, Acacia crassicarpa.</title>
        <authorList>
            <person name="Massaro I."/>
            <person name="Sinha N.R."/>
            <person name="Poethig S."/>
            <person name="Leichty A.R."/>
        </authorList>
    </citation>
    <scope>NUCLEOTIDE SEQUENCE</scope>
    <source>
        <strain evidence="2">Acra3RX</strain>
        <tissue evidence="2">Leaf</tissue>
    </source>
</reference>
<dbReference type="Pfam" id="PF10539">
    <property type="entry name" value="Dev_Cell_Death"/>
    <property type="match status" value="1"/>
</dbReference>
<keyword evidence="3" id="KW-1185">Reference proteome</keyword>
<accession>A0AAE1JS13</accession>
<organism evidence="2 3">
    <name type="scientific">Acacia crassicarpa</name>
    <name type="common">northern wattle</name>
    <dbReference type="NCBI Taxonomy" id="499986"/>
    <lineage>
        <taxon>Eukaryota</taxon>
        <taxon>Viridiplantae</taxon>
        <taxon>Streptophyta</taxon>
        <taxon>Embryophyta</taxon>
        <taxon>Tracheophyta</taxon>
        <taxon>Spermatophyta</taxon>
        <taxon>Magnoliopsida</taxon>
        <taxon>eudicotyledons</taxon>
        <taxon>Gunneridae</taxon>
        <taxon>Pentapetalae</taxon>
        <taxon>rosids</taxon>
        <taxon>fabids</taxon>
        <taxon>Fabales</taxon>
        <taxon>Fabaceae</taxon>
        <taxon>Caesalpinioideae</taxon>
        <taxon>mimosoid clade</taxon>
        <taxon>Acacieae</taxon>
        <taxon>Acacia</taxon>
    </lineage>
</organism>
<sequence length="680" mass="75968">MGGGRKTKSYTLPEKSKTSWSVNCSVSARNLGKAELAGVIFGCTNSTIQECISKLLFGLPAAHISYVKLIRPGLPLFLFNYNDRKIHGIFEAASEGKMNIDPCGWSENGSELTRFPAQVRVRIQMRCKPLFEDQFGAIIIDNYYESNHFWFELDQGQTTKLISMFKPAPVLRNVNNSTVRSKAHIGQSSHWTNNDEAHRVGKSKEIYLQSYGSASKDQNFCLPQKKWNELFAKSITTNSTSASSTSSLDFNGKSSSVQDSVGEFDVLKQHMETLCSSLGIDNDPGFPQKGSMEIMSSKTDASEGNISLLNGAEIGNCSLPEEEFVSDVNSQSTLHKILEEVYQLKLNQAMQDKKIRSLEEELVESRRVIKNLNQLSEISKCSKREQTDIVNESKSSSIDRSILIIGGFDGLSHLSCLDRYCPSRDSLVPLYPMSSMRSYASAVKLNREVYVIGGECYNSWYGTVESYNLESNQWVTRPSMNQKKGNLAGIYLNDRIFAIGGSNGAQCFSEVEVFDINVGMWIPSKSMQDRRYSLAAAEINGAIYAVGGYDGKDYLKSLERYDPREQSWSRLESMSTKRSCHSLAVLNEKLYAIGGYDGERMVSTVEMYDPRMNQWVMVESMNDSRGYSAAVVIENSIFAIGGLVEDNVSDKVEYYMESQGWHSTNLKALGKRCSFSAVVM</sequence>
<dbReference type="Proteomes" id="UP001293593">
    <property type="component" value="Unassembled WGS sequence"/>
</dbReference>
<dbReference type="InterPro" id="IPR015915">
    <property type="entry name" value="Kelch-typ_b-propeller"/>
</dbReference>
<comment type="caution">
    <text evidence="2">The sequence shown here is derived from an EMBL/GenBank/DDBJ whole genome shotgun (WGS) entry which is preliminary data.</text>
</comment>
<dbReference type="PROSITE" id="PS51222">
    <property type="entry name" value="DCD"/>
    <property type="match status" value="1"/>
</dbReference>
<dbReference type="EMBL" id="JAWXYG010000004">
    <property type="protein sequence ID" value="KAK4276177.1"/>
    <property type="molecule type" value="Genomic_DNA"/>
</dbReference>
<name>A0AAE1JS13_9FABA</name>
<gene>
    <name evidence="2" type="ORF">QN277_019152</name>
</gene>
<dbReference type="InterPro" id="IPR013989">
    <property type="entry name" value="Dev_and_cell_death_domain"/>
</dbReference>
<evidence type="ECO:0000313" key="3">
    <source>
        <dbReference type="Proteomes" id="UP001293593"/>
    </source>
</evidence>
<dbReference type="GO" id="GO:0034976">
    <property type="term" value="P:response to endoplasmic reticulum stress"/>
    <property type="evidence" value="ECO:0007669"/>
    <property type="project" value="InterPro"/>
</dbReference>